<gene>
    <name evidence="1" type="ORF">CEXT_474451</name>
</gene>
<evidence type="ECO:0000313" key="1">
    <source>
        <dbReference type="EMBL" id="GIY62753.1"/>
    </source>
</evidence>
<keyword evidence="2" id="KW-1185">Reference proteome</keyword>
<comment type="caution">
    <text evidence="1">The sequence shown here is derived from an EMBL/GenBank/DDBJ whole genome shotgun (WGS) entry which is preliminary data.</text>
</comment>
<dbReference type="AlphaFoldDB" id="A0AAV4UYE0"/>
<organism evidence="1 2">
    <name type="scientific">Caerostris extrusa</name>
    <name type="common">Bark spider</name>
    <name type="synonym">Caerostris bankana</name>
    <dbReference type="NCBI Taxonomy" id="172846"/>
    <lineage>
        <taxon>Eukaryota</taxon>
        <taxon>Metazoa</taxon>
        <taxon>Ecdysozoa</taxon>
        <taxon>Arthropoda</taxon>
        <taxon>Chelicerata</taxon>
        <taxon>Arachnida</taxon>
        <taxon>Araneae</taxon>
        <taxon>Araneomorphae</taxon>
        <taxon>Entelegynae</taxon>
        <taxon>Araneoidea</taxon>
        <taxon>Araneidae</taxon>
        <taxon>Caerostris</taxon>
    </lineage>
</organism>
<proteinExistence type="predicted"/>
<reference evidence="1 2" key="1">
    <citation type="submission" date="2021-06" db="EMBL/GenBank/DDBJ databases">
        <title>Caerostris extrusa draft genome.</title>
        <authorList>
            <person name="Kono N."/>
            <person name="Arakawa K."/>
        </authorList>
    </citation>
    <scope>NUCLEOTIDE SEQUENCE [LARGE SCALE GENOMIC DNA]</scope>
</reference>
<dbReference type="EMBL" id="BPLR01013661">
    <property type="protein sequence ID" value="GIY62753.1"/>
    <property type="molecule type" value="Genomic_DNA"/>
</dbReference>
<name>A0AAV4UYE0_CAEEX</name>
<accession>A0AAV4UYE0</accession>
<dbReference type="Proteomes" id="UP001054945">
    <property type="component" value="Unassembled WGS sequence"/>
</dbReference>
<protein>
    <submittedName>
        <fullName evidence="1">Uncharacterized protein</fullName>
    </submittedName>
</protein>
<sequence>MKREWRIEEAGWTPFVRWRATGVEDGVAKTKINAPLPGASHLLLTDQLRPQKRDFFVAQVLGYTDNQHCVFGDIRSCRSCCESRL</sequence>
<evidence type="ECO:0000313" key="2">
    <source>
        <dbReference type="Proteomes" id="UP001054945"/>
    </source>
</evidence>